<evidence type="ECO:0000256" key="1">
    <source>
        <dbReference type="SAM" id="MobiDB-lite"/>
    </source>
</evidence>
<name>A0A4S8SV42_AURPU</name>
<comment type="caution">
    <text evidence="2">The sequence shown here is derived from an EMBL/GenBank/DDBJ whole genome shotgun (WGS) entry which is preliminary data.</text>
</comment>
<dbReference type="PANTHER" id="PTHR46929">
    <property type="entry name" value="EXPRESSED PROTEIN"/>
    <property type="match status" value="1"/>
</dbReference>
<dbReference type="Proteomes" id="UP000304951">
    <property type="component" value="Unassembled WGS sequence"/>
</dbReference>
<organism evidence="2 3">
    <name type="scientific">Aureobasidium pullulans</name>
    <name type="common">Black yeast</name>
    <name type="synonym">Pullularia pullulans</name>
    <dbReference type="NCBI Taxonomy" id="5580"/>
    <lineage>
        <taxon>Eukaryota</taxon>
        <taxon>Fungi</taxon>
        <taxon>Dikarya</taxon>
        <taxon>Ascomycota</taxon>
        <taxon>Pezizomycotina</taxon>
        <taxon>Dothideomycetes</taxon>
        <taxon>Dothideomycetidae</taxon>
        <taxon>Dothideales</taxon>
        <taxon>Saccotheciaceae</taxon>
        <taxon>Aureobasidium</taxon>
    </lineage>
</organism>
<protein>
    <recommendedName>
        <fullName evidence="4">Myb/SANT-like domain-containing protein</fullName>
    </recommendedName>
</protein>
<reference evidence="2 3" key="1">
    <citation type="submission" date="2018-10" db="EMBL/GenBank/DDBJ databases">
        <title>Fifty Aureobasidium pullulans genomes reveal a recombining polyextremotolerant generalist.</title>
        <authorList>
            <person name="Gostincar C."/>
            <person name="Turk M."/>
            <person name="Zajc J."/>
            <person name="Gunde-Cimerman N."/>
        </authorList>
    </citation>
    <scope>NUCLEOTIDE SEQUENCE [LARGE SCALE GENOMIC DNA]</scope>
    <source>
        <strain evidence="2 3">EXF-11900</strain>
    </source>
</reference>
<dbReference type="PANTHER" id="PTHR46929:SF33">
    <property type="entry name" value="L10-INTERACTING MYB DOMAIN-CONTAINING PROTEIN-LIKE ISOFORM X1"/>
    <property type="match status" value="1"/>
</dbReference>
<dbReference type="EMBL" id="QZAF01000047">
    <property type="protein sequence ID" value="THV75067.1"/>
    <property type="molecule type" value="Genomic_DNA"/>
</dbReference>
<accession>A0A4S8SV42</accession>
<evidence type="ECO:0008006" key="4">
    <source>
        <dbReference type="Google" id="ProtNLM"/>
    </source>
</evidence>
<feature type="region of interest" description="Disordered" evidence="1">
    <location>
        <begin position="158"/>
        <end position="232"/>
    </location>
</feature>
<evidence type="ECO:0000313" key="3">
    <source>
        <dbReference type="Proteomes" id="UP000304951"/>
    </source>
</evidence>
<evidence type="ECO:0000313" key="2">
    <source>
        <dbReference type="EMBL" id="THV75067.1"/>
    </source>
</evidence>
<feature type="compositionally biased region" description="Polar residues" evidence="1">
    <location>
        <begin position="212"/>
        <end position="225"/>
    </location>
</feature>
<dbReference type="AlphaFoldDB" id="A0A4S8SV42"/>
<gene>
    <name evidence="2" type="ORF">D6D28_02123</name>
</gene>
<proteinExistence type="predicted"/>
<sequence>MDPDTSVSTDSPGPKSSRTQLKWTNDMEVAFIATMKSMQSAPTKTVPSGFTKEAYKRVAEIIKVKSMQPDLCDDIRMKNKLGALRNDWRTYVNLLNCGWPRLPNGVPTNTDAILETYYKEQDPNARKFRAAPLRHFEELTELFDPSQKELIASLTTAPTEMPAPRPSIHLPQSPYEPVTPQLLEHSSTPFYGEEGSHFAPEHTRAAPAPVNGNHSSRTPQPTSSKRPAEPSLASEAKRILLGAPSTRQVSQIETHMRARDLNNPNMSSVAAATALFTRTFQFLSVEARVAVVKRFLDQSTAEIFLHTDEEVRKALVADWVKQAGVRS</sequence>
<feature type="compositionally biased region" description="Basic and acidic residues" evidence="1">
    <location>
        <begin position="194"/>
        <end position="204"/>
    </location>
</feature>